<evidence type="ECO:0000313" key="6">
    <source>
        <dbReference type="Proteomes" id="UP001182556"/>
    </source>
</evidence>
<dbReference type="EMBL" id="JAODAN010000006">
    <property type="protein sequence ID" value="KAK1923610.1"/>
    <property type="molecule type" value="Genomic_DNA"/>
</dbReference>
<dbReference type="InterPro" id="IPR029055">
    <property type="entry name" value="Ntn_hydrolases_N"/>
</dbReference>
<accession>A0AAD9D050</accession>
<evidence type="ECO:0000256" key="2">
    <source>
        <dbReference type="PIRSR" id="PIRSR600101-2"/>
    </source>
</evidence>
<dbReference type="PANTHER" id="PTHR11686">
    <property type="entry name" value="GAMMA GLUTAMYL TRANSPEPTIDASE"/>
    <property type="match status" value="1"/>
</dbReference>
<sequence>MTKTEFGGAVVSENKLASEIGTRILAAGGSACDAIIATIIAVNTTSPYHSDLGGGGFGLIQTPRGNFESINFRHTAPQAATPEHYKHASTTFGGSAVAVPGQMKGLEELHRRHGHLPWADLFTESIALAREGQEMRADLQAYIKAEIKGSSRKGTYMDDPMYSPFFDPDGEVLSIGTRYQRKEYARALQLIADQGVDVLYNGEIGQGIVDAVQAAGGLMTLKDLQDYKVEWNEPLCGHYRDHKLWTIPAPASGAIWLNTMGILSQFDTEGSGTVTDLHRLTEALRLAYGTRTQLGDPKFNTGLEAAQQVWISPEYAKQRASMIDDAKTFPPEYYTPPKADIKDCHGTSNVTVADSDGLVISITTTVGLSFGSRIITRHGIVLNDSMDDFSVEGKPNWMGYEPSPANYIAGGKRPLSSSCPFIITDKDNRPVLAGGAAGGSTIISANAQLARNVLDYGMSAAEAQRTSRVHNQVMPNVSKLEKPSSHQGIQIDGFTEEQVKGLEAKGHKIEWINTSMSTTCAIKFSYEGDQVEWEPAGEPRKHDSGGSVYRSSNKPPVKVETEKDHRCLIL</sequence>
<dbReference type="GO" id="GO:0103068">
    <property type="term" value="F:leukotriene C4 gamma-glutamyl transferase activity"/>
    <property type="evidence" value="ECO:0007669"/>
    <property type="project" value="UniProtKB-EC"/>
</dbReference>
<keyword evidence="3" id="KW-0378">Hydrolase</keyword>
<dbReference type="InterPro" id="IPR000101">
    <property type="entry name" value="GGT_peptidase"/>
</dbReference>
<comment type="catalytic activity">
    <reaction evidence="3">
        <text>glutathione + H2O = L-cysteinylglycine + L-glutamate</text>
        <dbReference type="Rhea" id="RHEA:28807"/>
        <dbReference type="ChEBI" id="CHEBI:15377"/>
        <dbReference type="ChEBI" id="CHEBI:29985"/>
        <dbReference type="ChEBI" id="CHEBI:57925"/>
        <dbReference type="ChEBI" id="CHEBI:61694"/>
        <dbReference type="EC" id="3.4.19.13"/>
    </reaction>
</comment>
<keyword evidence="6" id="KW-1185">Reference proteome</keyword>
<dbReference type="InterPro" id="IPR043138">
    <property type="entry name" value="GGT_lsub"/>
</dbReference>
<dbReference type="AlphaFoldDB" id="A0AAD9D050"/>
<reference evidence="5" key="1">
    <citation type="submission" date="2023-02" db="EMBL/GenBank/DDBJ databases">
        <title>Identification and recombinant expression of a fungal hydrolase from Papiliotrema laurentii that hydrolyzes apple cutin and clears colloidal polyester polyurethane.</title>
        <authorList>
            <consortium name="DOE Joint Genome Institute"/>
            <person name="Roman V.A."/>
            <person name="Bojanowski C."/>
            <person name="Crable B.R."/>
            <person name="Wagner D.N."/>
            <person name="Hung C.S."/>
            <person name="Nadeau L.J."/>
            <person name="Schratz L."/>
            <person name="Haridas S."/>
            <person name="Pangilinan J."/>
            <person name="Lipzen A."/>
            <person name="Na H."/>
            <person name="Yan M."/>
            <person name="Ng V."/>
            <person name="Grigoriev I.V."/>
            <person name="Spatafora J.W."/>
            <person name="Barlow D."/>
            <person name="Biffinger J."/>
            <person name="Kelley-Loughnane N."/>
            <person name="Varaljay V.A."/>
            <person name="Crookes-Goodson W.J."/>
        </authorList>
    </citation>
    <scope>NUCLEOTIDE SEQUENCE</scope>
    <source>
        <strain evidence="5">5307AH</strain>
    </source>
</reference>
<dbReference type="Pfam" id="PF01019">
    <property type="entry name" value="G_glu_transpept"/>
    <property type="match status" value="1"/>
</dbReference>
<dbReference type="EC" id="3.4.19.13" evidence="3"/>
<gene>
    <name evidence="5" type="ORF">DB88DRAFT_491803</name>
</gene>
<dbReference type="InterPro" id="IPR043137">
    <property type="entry name" value="GGT_ssub_C"/>
</dbReference>
<feature type="binding site" evidence="2">
    <location>
        <begin position="416"/>
        <end position="417"/>
    </location>
    <ligand>
        <name>L-glutamate</name>
        <dbReference type="ChEBI" id="CHEBI:29985"/>
    </ligand>
</feature>
<evidence type="ECO:0000256" key="4">
    <source>
        <dbReference type="SAM" id="MobiDB-lite"/>
    </source>
</evidence>
<protein>
    <recommendedName>
        <fullName evidence="3">Glutathione hydrolase</fullName>
        <ecNumber evidence="3">2.3.2.2</ecNumber>
        <ecNumber evidence="3">3.4.19.13</ecNumber>
    </recommendedName>
    <alternativeName>
        <fullName evidence="3">Gamma-glutamyltransferase</fullName>
    </alternativeName>
    <alternativeName>
        <fullName evidence="3">Gamma-glutamyltranspeptidase</fullName>
    </alternativeName>
</protein>
<dbReference type="Proteomes" id="UP001182556">
    <property type="component" value="Unassembled WGS sequence"/>
</dbReference>
<comment type="catalytic activity">
    <reaction evidence="3">
        <text>an N-terminal (5-L-glutamyl)-[peptide] + an alpha-amino acid = 5-L-glutamyl amino acid + an N-terminal L-alpha-aminoacyl-[peptide]</text>
        <dbReference type="Rhea" id="RHEA:23904"/>
        <dbReference type="Rhea" id="RHEA-COMP:9780"/>
        <dbReference type="Rhea" id="RHEA-COMP:9795"/>
        <dbReference type="ChEBI" id="CHEBI:77644"/>
        <dbReference type="ChEBI" id="CHEBI:78597"/>
        <dbReference type="ChEBI" id="CHEBI:78599"/>
        <dbReference type="ChEBI" id="CHEBI:78608"/>
        <dbReference type="EC" id="2.3.2.2"/>
    </reaction>
</comment>
<keyword evidence="3" id="KW-0012">Acyltransferase</keyword>
<dbReference type="Gene3D" id="3.60.20.40">
    <property type="match status" value="1"/>
</dbReference>
<evidence type="ECO:0000313" key="5">
    <source>
        <dbReference type="EMBL" id="KAK1923610.1"/>
    </source>
</evidence>
<proteinExistence type="predicted"/>
<evidence type="ECO:0000256" key="3">
    <source>
        <dbReference type="RuleBase" id="RU368068"/>
    </source>
</evidence>
<feature type="binding site" evidence="2">
    <location>
        <position position="73"/>
    </location>
    <ligand>
        <name>L-glutamate</name>
        <dbReference type="ChEBI" id="CHEBI:29985"/>
    </ligand>
</feature>
<dbReference type="GO" id="GO:0006751">
    <property type="term" value="P:glutathione catabolic process"/>
    <property type="evidence" value="ECO:0007669"/>
    <property type="project" value="UniProtKB-UniRule"/>
</dbReference>
<keyword evidence="3" id="KW-0808">Transferase</keyword>
<comment type="function">
    <text evidence="3">Cleaves the gamma-glutamyl peptide bond of glutathione and glutathione conjugates.</text>
</comment>
<dbReference type="SUPFAM" id="SSF56235">
    <property type="entry name" value="N-terminal nucleophile aminohydrolases (Ntn hydrolases)"/>
    <property type="match status" value="1"/>
</dbReference>
<dbReference type="EC" id="2.3.2.2" evidence="3"/>
<dbReference type="GO" id="GO:0036374">
    <property type="term" value="F:glutathione hydrolase activity"/>
    <property type="evidence" value="ECO:0007669"/>
    <property type="project" value="UniProtKB-UniRule"/>
</dbReference>
<comment type="pathway">
    <text evidence="3">Sulfur metabolism; glutathione metabolism.</text>
</comment>
<feature type="active site" description="Nucleophile" evidence="1">
    <location>
        <position position="347"/>
    </location>
</feature>
<organism evidence="5 6">
    <name type="scientific">Papiliotrema laurentii</name>
    <name type="common">Cryptococcus laurentii</name>
    <dbReference type="NCBI Taxonomy" id="5418"/>
    <lineage>
        <taxon>Eukaryota</taxon>
        <taxon>Fungi</taxon>
        <taxon>Dikarya</taxon>
        <taxon>Basidiomycota</taxon>
        <taxon>Agaricomycotina</taxon>
        <taxon>Tremellomycetes</taxon>
        <taxon>Tremellales</taxon>
        <taxon>Rhynchogastremaceae</taxon>
        <taxon>Papiliotrema</taxon>
    </lineage>
</organism>
<feature type="region of interest" description="Disordered" evidence="4">
    <location>
        <begin position="534"/>
        <end position="564"/>
    </location>
</feature>
<dbReference type="PANTHER" id="PTHR11686:SF62">
    <property type="entry name" value="GLUTATHIONE HYDROLASE"/>
    <property type="match status" value="1"/>
</dbReference>
<feature type="binding site" evidence="2">
    <location>
        <position position="388"/>
    </location>
    <ligand>
        <name>L-glutamate</name>
        <dbReference type="ChEBI" id="CHEBI:29985"/>
    </ligand>
</feature>
<dbReference type="PRINTS" id="PR01210">
    <property type="entry name" value="GGTRANSPTASE"/>
</dbReference>
<name>A0AAD9D050_PAPLA</name>
<dbReference type="Gene3D" id="1.10.246.130">
    <property type="match status" value="1"/>
</dbReference>
<dbReference type="GO" id="GO:0005886">
    <property type="term" value="C:plasma membrane"/>
    <property type="evidence" value="ECO:0007669"/>
    <property type="project" value="TreeGrafter"/>
</dbReference>
<evidence type="ECO:0000256" key="1">
    <source>
        <dbReference type="PIRSR" id="PIRSR600101-1"/>
    </source>
</evidence>
<comment type="catalytic activity">
    <reaction evidence="3">
        <text>an S-substituted glutathione + H2O = an S-substituted L-cysteinylglycine + L-glutamate</text>
        <dbReference type="Rhea" id="RHEA:59468"/>
        <dbReference type="ChEBI" id="CHEBI:15377"/>
        <dbReference type="ChEBI" id="CHEBI:29985"/>
        <dbReference type="ChEBI" id="CHEBI:90779"/>
        <dbReference type="ChEBI" id="CHEBI:143103"/>
        <dbReference type="EC" id="3.4.19.13"/>
    </reaction>
</comment>
<comment type="caution">
    <text evidence="5">The sequence shown here is derived from an EMBL/GenBank/DDBJ whole genome shotgun (WGS) entry which is preliminary data.</text>
</comment>
<feature type="binding site" evidence="2">
    <location>
        <position position="439"/>
    </location>
    <ligand>
        <name>L-glutamate</name>
        <dbReference type="ChEBI" id="CHEBI:29985"/>
    </ligand>
</feature>